<dbReference type="AlphaFoldDB" id="A0A2N0AMW5"/>
<dbReference type="Gene3D" id="3.40.630.30">
    <property type="match status" value="1"/>
</dbReference>
<dbReference type="InterPro" id="IPR052351">
    <property type="entry name" value="Ornithine_N-alpha-AT"/>
</dbReference>
<dbReference type="PANTHER" id="PTHR37323:SF1">
    <property type="entry name" value="L-ORNITHINE N(ALPHA)-ACYLTRANSFERASE"/>
    <property type="match status" value="1"/>
</dbReference>
<accession>A0A2N0AMW5</accession>
<proteinExistence type="predicted"/>
<keyword evidence="4" id="KW-0443">Lipid metabolism</keyword>
<keyword evidence="7" id="KW-1185">Reference proteome</keyword>
<keyword evidence="5" id="KW-0012">Acyltransferase</keyword>
<protein>
    <submittedName>
        <fullName evidence="6">Hemolysin</fullName>
    </submittedName>
</protein>
<keyword evidence="2" id="KW-0444">Lipid biosynthesis</keyword>
<dbReference type="Proteomes" id="UP000232145">
    <property type="component" value="Unassembled WGS sequence"/>
</dbReference>
<evidence type="ECO:0000256" key="3">
    <source>
        <dbReference type="ARBA" id="ARBA00022679"/>
    </source>
</evidence>
<dbReference type="GO" id="GO:0016746">
    <property type="term" value="F:acyltransferase activity"/>
    <property type="evidence" value="ECO:0007669"/>
    <property type="project" value="UniProtKB-KW"/>
</dbReference>
<comment type="pathway">
    <text evidence="1">Lipid metabolism.</text>
</comment>
<dbReference type="InterPro" id="IPR016181">
    <property type="entry name" value="Acyl_CoA_acyltransferase"/>
</dbReference>
<comment type="caution">
    <text evidence="6">The sequence shown here is derived from an EMBL/GenBank/DDBJ whole genome shotgun (WGS) entry which is preliminary data.</text>
</comment>
<reference evidence="6 7" key="1">
    <citation type="submission" date="2017-07" db="EMBL/GenBank/DDBJ databases">
        <title>Leptospira spp. isolated from tropical soils.</title>
        <authorList>
            <person name="Thibeaux R."/>
            <person name="Iraola G."/>
            <person name="Ferres I."/>
            <person name="Bierque E."/>
            <person name="Girault D."/>
            <person name="Soupe-Gilbert M.-E."/>
            <person name="Picardeau M."/>
            <person name="Goarant C."/>
        </authorList>
    </citation>
    <scope>NUCLEOTIDE SEQUENCE [LARGE SCALE GENOMIC DNA]</scope>
    <source>
        <strain evidence="6 7">FH2-B-A1</strain>
    </source>
</reference>
<gene>
    <name evidence="6" type="ORF">CH364_05030</name>
</gene>
<dbReference type="RefSeq" id="WP_100742475.1">
    <property type="nucleotide sequence ID" value="NZ_NPDW01000001.1"/>
</dbReference>
<evidence type="ECO:0000256" key="1">
    <source>
        <dbReference type="ARBA" id="ARBA00005189"/>
    </source>
</evidence>
<dbReference type="GO" id="GO:0006629">
    <property type="term" value="P:lipid metabolic process"/>
    <property type="evidence" value="ECO:0007669"/>
    <property type="project" value="UniProtKB-KW"/>
</dbReference>
<sequence length="266" mass="30382">MVIQSPNAKQGVLRKLEVRLAENDNEIENTLALRYDVFNLEMGEGIPESRQTQKDRDKYDAYCDHLIVKDQICGSIVGTYRILKRSVAKNHIGFYSENEFNLSNLYQLKEEIAEVGRSCVHKDYRDGSVISLLWSGFGEYMQNHNIRYLMGCGSVHSTDPMIASQAYAYLREKGALAQSDLMVYPYPDFEMPGFDANYQISNMDSIRKNLPPLIKGYVRLGAKICGFPALDKGFGTTDFFVLFDKNIIDHRYGKHYLRADEAKIAK</sequence>
<evidence type="ECO:0000256" key="5">
    <source>
        <dbReference type="ARBA" id="ARBA00023315"/>
    </source>
</evidence>
<dbReference type="OrthoDB" id="1113830at2"/>
<evidence type="ECO:0000256" key="2">
    <source>
        <dbReference type="ARBA" id="ARBA00022516"/>
    </source>
</evidence>
<name>A0A2N0AMW5_9LEPT</name>
<keyword evidence="3" id="KW-0808">Transferase</keyword>
<dbReference type="SUPFAM" id="SSF55729">
    <property type="entry name" value="Acyl-CoA N-acyltransferases (Nat)"/>
    <property type="match status" value="1"/>
</dbReference>
<organism evidence="6 7">
    <name type="scientific">Leptospira harrisiae</name>
    <dbReference type="NCBI Taxonomy" id="2023189"/>
    <lineage>
        <taxon>Bacteria</taxon>
        <taxon>Pseudomonadati</taxon>
        <taxon>Spirochaetota</taxon>
        <taxon>Spirochaetia</taxon>
        <taxon>Leptospirales</taxon>
        <taxon>Leptospiraceae</taxon>
        <taxon>Leptospira</taxon>
    </lineage>
</organism>
<evidence type="ECO:0000256" key="4">
    <source>
        <dbReference type="ARBA" id="ARBA00023098"/>
    </source>
</evidence>
<dbReference type="EMBL" id="NPDX01000001">
    <property type="protein sequence ID" value="PJZ85580.1"/>
    <property type="molecule type" value="Genomic_DNA"/>
</dbReference>
<evidence type="ECO:0000313" key="6">
    <source>
        <dbReference type="EMBL" id="PJZ85580.1"/>
    </source>
</evidence>
<dbReference type="PANTHER" id="PTHR37323">
    <property type="entry name" value="GCN5-RELATED N-ACETYLTRANSFERASE"/>
    <property type="match status" value="1"/>
</dbReference>
<dbReference type="Pfam" id="PF13444">
    <property type="entry name" value="Acetyltransf_5"/>
    <property type="match status" value="1"/>
</dbReference>
<evidence type="ECO:0000313" key="7">
    <source>
        <dbReference type="Proteomes" id="UP000232145"/>
    </source>
</evidence>